<accession>A0A9D1VVP6</accession>
<keyword evidence="3 4" id="KW-0443">Lipid metabolism</keyword>
<keyword evidence="2 4" id="KW-0442">Lipid degradation</keyword>
<evidence type="ECO:0000313" key="7">
    <source>
        <dbReference type="Proteomes" id="UP000824249"/>
    </source>
</evidence>
<evidence type="ECO:0000256" key="1">
    <source>
        <dbReference type="ARBA" id="ARBA00022801"/>
    </source>
</evidence>
<dbReference type="InterPro" id="IPR002641">
    <property type="entry name" value="PNPLA_dom"/>
</dbReference>
<evidence type="ECO:0000256" key="2">
    <source>
        <dbReference type="ARBA" id="ARBA00022963"/>
    </source>
</evidence>
<reference evidence="6" key="1">
    <citation type="journal article" date="2021" name="PeerJ">
        <title>Extensive microbial diversity within the chicken gut microbiome revealed by metagenomics and culture.</title>
        <authorList>
            <person name="Gilroy R."/>
            <person name="Ravi A."/>
            <person name="Getino M."/>
            <person name="Pursley I."/>
            <person name="Horton D.L."/>
            <person name="Alikhan N.F."/>
            <person name="Baker D."/>
            <person name="Gharbi K."/>
            <person name="Hall N."/>
            <person name="Watson M."/>
            <person name="Adriaenssens E.M."/>
            <person name="Foster-Nyarko E."/>
            <person name="Jarju S."/>
            <person name="Secka A."/>
            <person name="Antonio M."/>
            <person name="Oren A."/>
            <person name="Chaudhuri R.R."/>
            <person name="La Ragione R."/>
            <person name="Hildebrand F."/>
            <person name="Pallen M.J."/>
        </authorList>
    </citation>
    <scope>NUCLEOTIDE SEQUENCE</scope>
    <source>
        <strain evidence="6">26628</strain>
    </source>
</reference>
<dbReference type="GO" id="GO:0016787">
    <property type="term" value="F:hydrolase activity"/>
    <property type="evidence" value="ECO:0007669"/>
    <property type="project" value="UniProtKB-UniRule"/>
</dbReference>
<dbReference type="InterPro" id="IPR050301">
    <property type="entry name" value="NTE"/>
</dbReference>
<proteinExistence type="predicted"/>
<keyword evidence="1 4" id="KW-0378">Hydrolase</keyword>
<reference evidence="6" key="2">
    <citation type="submission" date="2021-04" db="EMBL/GenBank/DDBJ databases">
        <authorList>
            <person name="Gilroy R."/>
        </authorList>
    </citation>
    <scope>NUCLEOTIDE SEQUENCE</scope>
    <source>
        <strain evidence="6">26628</strain>
    </source>
</reference>
<evidence type="ECO:0000259" key="5">
    <source>
        <dbReference type="PROSITE" id="PS51635"/>
    </source>
</evidence>
<dbReference type="Gene3D" id="3.40.1090.10">
    <property type="entry name" value="Cytosolic phospholipase A2 catalytic domain"/>
    <property type="match status" value="1"/>
</dbReference>
<comment type="caution">
    <text evidence="6">The sequence shown here is derived from an EMBL/GenBank/DDBJ whole genome shotgun (WGS) entry which is preliminary data.</text>
</comment>
<dbReference type="EMBL" id="DXFD01000083">
    <property type="protein sequence ID" value="HIX47117.1"/>
    <property type="molecule type" value="Genomic_DNA"/>
</dbReference>
<protein>
    <submittedName>
        <fullName evidence="6">Patatin-like phospholipase family protein</fullName>
    </submittedName>
</protein>
<dbReference type="PANTHER" id="PTHR14226:SF29">
    <property type="entry name" value="NEUROPATHY TARGET ESTERASE SWS"/>
    <property type="match status" value="1"/>
</dbReference>
<dbReference type="AlphaFoldDB" id="A0A9D1VVP6"/>
<feature type="short sequence motif" description="GXSXG" evidence="4">
    <location>
        <begin position="38"/>
        <end position="42"/>
    </location>
</feature>
<feature type="active site" description="Proton acceptor" evidence="4">
    <location>
        <position position="155"/>
    </location>
</feature>
<dbReference type="CDD" id="cd07205">
    <property type="entry name" value="Pat_PNPLA6_PNPLA7_NTE1_like"/>
    <property type="match status" value="1"/>
</dbReference>
<name>A0A9D1VVP6_9FIRM</name>
<evidence type="ECO:0000313" key="6">
    <source>
        <dbReference type="EMBL" id="HIX47117.1"/>
    </source>
</evidence>
<sequence length="263" mass="28597">MRKKLGFALGAGGSRGIAHIGFLKAMEEEGIRPDMIAGSSMGSIVGACYAKGMTPEEMGKIALQLRTGDIVDLGILPLNTLGLMRWNKVRRMISGLLDDAHFADLKISFSCVAVDLRSAKLHTFSEGSVVDAVLASSSAPTVFRPVEKDGGLYIDGSVLCRVPVRQLREMGAQVVVAVDVLGGCKPIEKVPNIIALIARVYETMDSALTSAERRRCRRYVDLWLEPDLGDMVQFTFKKLDFAMDAGYALGKEYAPKIRELIGE</sequence>
<gene>
    <name evidence="6" type="ORF">H9737_05470</name>
</gene>
<feature type="active site" description="Nucleophile" evidence="4">
    <location>
        <position position="40"/>
    </location>
</feature>
<dbReference type="GO" id="GO:0016042">
    <property type="term" value="P:lipid catabolic process"/>
    <property type="evidence" value="ECO:0007669"/>
    <property type="project" value="UniProtKB-UniRule"/>
</dbReference>
<feature type="domain" description="PNPLA" evidence="5">
    <location>
        <begin position="7"/>
        <end position="168"/>
    </location>
</feature>
<comment type="caution">
    <text evidence="4">Lacks conserved residue(s) required for the propagation of feature annotation.</text>
</comment>
<evidence type="ECO:0000256" key="4">
    <source>
        <dbReference type="PROSITE-ProRule" id="PRU01161"/>
    </source>
</evidence>
<organism evidence="6 7">
    <name type="scientific">Candidatus Borkfalkia faecigallinarum</name>
    <dbReference type="NCBI Taxonomy" id="2838509"/>
    <lineage>
        <taxon>Bacteria</taxon>
        <taxon>Bacillati</taxon>
        <taxon>Bacillota</taxon>
        <taxon>Clostridia</taxon>
        <taxon>Christensenellales</taxon>
        <taxon>Christensenellaceae</taxon>
        <taxon>Candidatus Borkfalkia</taxon>
    </lineage>
</organism>
<dbReference type="Proteomes" id="UP000824249">
    <property type="component" value="Unassembled WGS sequence"/>
</dbReference>
<dbReference type="Pfam" id="PF01734">
    <property type="entry name" value="Patatin"/>
    <property type="match status" value="1"/>
</dbReference>
<dbReference type="SUPFAM" id="SSF52151">
    <property type="entry name" value="FabD/lysophospholipase-like"/>
    <property type="match status" value="1"/>
</dbReference>
<dbReference type="PANTHER" id="PTHR14226">
    <property type="entry name" value="NEUROPATHY TARGET ESTERASE/SWISS CHEESE D.MELANOGASTER"/>
    <property type="match status" value="1"/>
</dbReference>
<evidence type="ECO:0000256" key="3">
    <source>
        <dbReference type="ARBA" id="ARBA00023098"/>
    </source>
</evidence>
<dbReference type="PROSITE" id="PS51635">
    <property type="entry name" value="PNPLA"/>
    <property type="match status" value="1"/>
</dbReference>
<dbReference type="InterPro" id="IPR016035">
    <property type="entry name" value="Acyl_Trfase/lysoPLipase"/>
</dbReference>